<name>A0A3R7NFX3_9TRYP</name>
<sequence length="1887" mass="193027">LTLTGGGSDAVFAHNVVEGPAAPATLQAKASVTPPAALLAGCNTKDGAELTYLDAFAAARRVECGACKDGDAACRVPGPEMFGAAAVPRPEAPVETSTGCVVGQTLTNVSLDMWKTHHCYVGVTFSGAGAVAKFSLTRMPLHLPINITFSGCTFLDGAALHFMGGRDLAESAGVLIRVHRTVMRSASVYISYALPRGTDIAVTEVDAEQISLAVGTNGLSNRFAAVALRDVLLTGASALLLRDVNLRRPRRVAGYLPSGSCLSVEESLTLLEGSALYVQHCTLAGAKSIVELRGATKLANRSVLALHNNVVLSGESILDSRDVALENLSVLRMVGNRGPVRFGVYLYGAWTARQSSWVELRDNDVEAAELLRAASAYAVDLDGSSALTLTGCKMRATGPTQALLKEGADAGHKFVAGCLTVGKELLTTEAAMTAVGIKGVTTVAQCGACEPRGLCFDALTTARNGCTCECAAGGYGDACVPSRLALPPPPPSLSLPQPPADGDCVSDMAYPEVTQTVGAGLSRLCYRNVTFSGAFMRLTVDVAAMAGEAASVTFDDCRWERGAALIIAGAANPAVGLLNIVVTRNSFEDAVLSPTGAFPPRTTISVDGNRFNVTRAIPVPGVVFDHPACLLARELTLSTRSTLLLEGNSFHTAGPDSVAVYVAEGGVAVRSHSAFAMADNTFTVTGGGGAGLHVAGGASGTAVQVRNNSVVSVARSVVSGALKSFVRFGSLSLTEKSALLLERNVGLVVRSVLHAEGAVELLDSWVWIHKNAAHDNASVVCRVGPVTTRRSRLVVSGNSVSPVRDGAGDAALLSSSSISKGDNSSVLVLACNHLAEATDATDAVPKGLGAVFSVKVESCGGKCGQAAPCFPGYTTTASGDGCACTCAEGGHGGACLPVDIPMNYEDPCVRDMNVTWEVMAGFQQSAVCYVGVTFAADVVVDVAAMSGSARNVTLANCTFVGGASLYVVGWASEPPEGLQVEVLVSGLESRSGGGVLLANRYPPGSRVTVVDSVLIAETRVAYRGAYDLGGASGCLVLYGVSLTGSVLTVARTQVVAMFGDAVGVLVVGGVALPSRGALYLDRLSVQTALGLCVSVEGGVAASGGSVLAFVDSDFLLCRHAVAVDGEVRVSGSTLAFVRSEFASTQDHAVAFSSTVHLDGGAMLLAKENVHDSASKEMLYAAGAVTANGSTLSFVRNRGLFPRMLSVELSLAAGAHLRAACNRAGGRALATADEYAAAGFGDAARLEVVGCDACDKDTYCYAPGTASASGRDGACVCACGGGGYGEACVPVGEPALPPAGVPASSVFAIENTVVQSEFVVPNGAREVRLRHVVLDGVHPVLYVPWMARGDVHIVVQNVSLRNGAVLYVMGGTVASRARAAAVARQLEVSVCSVEAFNGAIVLAGKFPAGSVMTVTDSLLITTEPTPLVYLPGSPSSPSSLYAPALVLSDLRLVNSTLAMHGVAFLAATRDGRTVVVEGAALELHGSGIALDGAAFGGDYAVHVGGRAVLAGGAVLRVSESQLHAGMGVVFAGGLAVNASAVVVNDNTGALAGDGALLVLREAASFASGSWLSVRGNAVGGGRRLLSLAPATELSQSTFALYGNTGSGGAVMDGSVAPGGAGGEFVVGCLTLNGRVLAPAEYASVGITGHTRAVACGACDASVSCFAAATKSVSGSCRCRCAEGGYGRDCLPVHLPRVDGCNRTVACPALDVSTPSGRGLTLEDIRASGADPKRLTVALPPPFRWAGDADLRPYLSFALASAAQPNGFSGPWGALLRNATWLRHAADPHRVLELTLPVLRPLLYRNGRGGRPSVHATRGARRMQRGAARGVHDCLEHAARAAAGASAAERCRRRRGGGGCGGRRRPRRPAGNSDIRHLQYDEVRAGVGA</sequence>
<evidence type="ECO:0000259" key="4">
    <source>
        <dbReference type="Pfam" id="PF22279"/>
    </source>
</evidence>
<dbReference type="Proteomes" id="UP000284403">
    <property type="component" value="Unassembled WGS sequence"/>
</dbReference>
<protein>
    <submittedName>
        <fullName evidence="5">Dispersed gene family protein 1 (DGF-1)</fullName>
    </submittedName>
</protein>
<feature type="non-terminal residue" evidence="5">
    <location>
        <position position="1"/>
    </location>
</feature>
<evidence type="ECO:0000259" key="2">
    <source>
        <dbReference type="Pfam" id="PF11038"/>
    </source>
</evidence>
<feature type="domain" description="Dispersed gene family protein 1 beta-sheet" evidence="3">
    <location>
        <begin position="552"/>
        <end position="715"/>
    </location>
</feature>
<accession>A0A3R7NFX3</accession>
<feature type="domain" description="Dispersed gene family protein 1 beta-sheet" evidence="3">
    <location>
        <begin position="146"/>
        <end position="308"/>
    </location>
</feature>
<dbReference type="Pfam" id="PF22274">
    <property type="entry name" value="DGF-1_beta-sheet"/>
    <property type="match status" value="4"/>
</dbReference>
<dbReference type="InterPro" id="IPR021282">
    <property type="entry name" value="Dispersed_gene_fam_prot1_dom5"/>
</dbReference>
<dbReference type="OrthoDB" id="249532at2759"/>
<keyword evidence="6" id="KW-1185">Reference proteome</keyword>
<dbReference type="EMBL" id="MKKU01000788">
    <property type="protein sequence ID" value="RNF02115.1"/>
    <property type="molecule type" value="Genomic_DNA"/>
</dbReference>
<evidence type="ECO:0000313" key="5">
    <source>
        <dbReference type="EMBL" id="RNF02115.1"/>
    </source>
</evidence>
<feature type="domain" description="Dispersed gene family protein 1 beta-sheet" evidence="3">
    <location>
        <begin position="1351"/>
        <end position="1520"/>
    </location>
</feature>
<evidence type="ECO:0000256" key="1">
    <source>
        <dbReference type="SAM" id="MobiDB-lite"/>
    </source>
</evidence>
<dbReference type="RefSeq" id="XP_029224593.1">
    <property type="nucleotide sequence ID" value="XM_029375294.1"/>
</dbReference>
<dbReference type="Pfam" id="PF11038">
    <property type="entry name" value="DGF-1_5"/>
    <property type="match status" value="1"/>
</dbReference>
<dbReference type="InterPro" id="IPR053914">
    <property type="entry name" value="DGF-1_N"/>
</dbReference>
<evidence type="ECO:0000259" key="3">
    <source>
        <dbReference type="Pfam" id="PF22274"/>
    </source>
</evidence>
<feature type="domain" description="Dispersed gene family protein 1" evidence="2">
    <location>
        <begin position="1714"/>
        <end position="1796"/>
    </location>
</feature>
<dbReference type="GeneID" id="40322056"/>
<feature type="domain" description="Dispersed gene family protein 1 N-terminal" evidence="4">
    <location>
        <begin position="1615"/>
        <end position="1689"/>
    </location>
</feature>
<dbReference type="InterPro" id="IPR053915">
    <property type="entry name" value="DGF-1_b-sheet_dom"/>
</dbReference>
<dbReference type="Pfam" id="PF22279">
    <property type="entry name" value="DGF-1_N"/>
    <property type="match status" value="3"/>
</dbReference>
<proteinExistence type="predicted"/>
<feature type="domain" description="Dispersed gene family protein 1 beta-sheet" evidence="3">
    <location>
        <begin position="951"/>
        <end position="1113"/>
    </location>
</feature>
<feature type="domain" description="Dispersed gene family protein 1 N-terminal" evidence="4">
    <location>
        <begin position="1184"/>
        <end position="1288"/>
    </location>
</feature>
<reference evidence="5 6" key="1">
    <citation type="journal article" date="2018" name="BMC Genomics">
        <title>Genomic comparison of Trypanosoma conorhini and Trypanosoma rangeli to Trypanosoma cruzi strains of high and low virulence.</title>
        <authorList>
            <person name="Bradwell K.R."/>
            <person name="Koparde V.N."/>
            <person name="Matveyev A.V."/>
            <person name="Serrano M.G."/>
            <person name="Alves J.M."/>
            <person name="Parikh H."/>
            <person name="Huang B."/>
            <person name="Lee V."/>
            <person name="Espinosa-Alvarez O."/>
            <person name="Ortiz P.A."/>
            <person name="Costa-Martins A.G."/>
            <person name="Teixeira M.M."/>
            <person name="Buck G.A."/>
        </authorList>
    </citation>
    <scope>NUCLEOTIDE SEQUENCE [LARGE SCALE GENOMIC DNA]</scope>
    <source>
        <strain evidence="5 6">025E</strain>
    </source>
</reference>
<organism evidence="5 6">
    <name type="scientific">Trypanosoma conorhini</name>
    <dbReference type="NCBI Taxonomy" id="83891"/>
    <lineage>
        <taxon>Eukaryota</taxon>
        <taxon>Discoba</taxon>
        <taxon>Euglenozoa</taxon>
        <taxon>Kinetoplastea</taxon>
        <taxon>Metakinetoplastina</taxon>
        <taxon>Trypanosomatida</taxon>
        <taxon>Trypanosomatidae</taxon>
        <taxon>Trypanosoma</taxon>
    </lineage>
</organism>
<feature type="compositionally biased region" description="Basic residues" evidence="1">
    <location>
        <begin position="1849"/>
        <end position="1866"/>
    </location>
</feature>
<feature type="region of interest" description="Disordered" evidence="1">
    <location>
        <begin position="1843"/>
        <end position="1877"/>
    </location>
</feature>
<gene>
    <name evidence="5" type="ORF">Tco025E_08445</name>
</gene>
<feature type="domain" description="Dispersed gene family protein 1 N-terminal" evidence="4">
    <location>
        <begin position="795"/>
        <end position="896"/>
    </location>
</feature>
<evidence type="ECO:0000313" key="6">
    <source>
        <dbReference type="Proteomes" id="UP000284403"/>
    </source>
</evidence>
<comment type="caution">
    <text evidence="5">The sequence shown here is derived from an EMBL/GenBank/DDBJ whole genome shotgun (WGS) entry which is preliminary data.</text>
</comment>